<keyword evidence="2" id="KW-1185">Reference proteome</keyword>
<dbReference type="OrthoDB" id="2849215at2759"/>
<name>A0A0D2ICR8_CLAB1</name>
<dbReference type="Proteomes" id="UP000053789">
    <property type="component" value="Unassembled WGS sequence"/>
</dbReference>
<dbReference type="HOGENOM" id="CLU_1488842_0_0_1"/>
<dbReference type="EMBL" id="KN846985">
    <property type="protein sequence ID" value="KIW94544.1"/>
    <property type="molecule type" value="Genomic_DNA"/>
</dbReference>
<proteinExistence type="predicted"/>
<gene>
    <name evidence="1" type="ORF">Z519_04520</name>
</gene>
<sequence>MLDSSPNIYIFIRERLQYVDHQSSAQTPRGCRYTLAHRASKRLRDPSATANLASYLMPLRPSLTWLSPPTLLGAFTLWDFIEHRISDRNRKRYREFPLPPPEIRAYNFSDVSIIIPTVDTDPTFSECLGGLLKNRPLEVLIITTVEEEDRVRALVRTPSVEDNLRGTDIHILTVPKANKRD</sequence>
<dbReference type="GeneID" id="27697448"/>
<dbReference type="VEuPathDB" id="FungiDB:Z519_04520"/>
<accession>A0A0D2ICR8</accession>
<dbReference type="RefSeq" id="XP_016621213.1">
    <property type="nucleotide sequence ID" value="XM_016762266.1"/>
</dbReference>
<evidence type="ECO:0008006" key="3">
    <source>
        <dbReference type="Google" id="ProtNLM"/>
    </source>
</evidence>
<reference evidence="1" key="1">
    <citation type="submission" date="2015-01" db="EMBL/GenBank/DDBJ databases">
        <title>The Genome Sequence of Cladophialophora bantiana CBS 173.52.</title>
        <authorList>
            <consortium name="The Broad Institute Genomics Platform"/>
            <person name="Cuomo C."/>
            <person name="de Hoog S."/>
            <person name="Gorbushina A."/>
            <person name="Stielow B."/>
            <person name="Teixiera M."/>
            <person name="Abouelleil A."/>
            <person name="Chapman S.B."/>
            <person name="Priest M."/>
            <person name="Young S.K."/>
            <person name="Wortman J."/>
            <person name="Nusbaum C."/>
            <person name="Birren B."/>
        </authorList>
    </citation>
    <scope>NUCLEOTIDE SEQUENCE [LARGE SCALE GENOMIC DNA]</scope>
    <source>
        <strain evidence="1">CBS 173.52</strain>
    </source>
</reference>
<dbReference type="AlphaFoldDB" id="A0A0D2ICR8"/>
<protein>
    <recommendedName>
        <fullName evidence="3">Glycosyltransferase 2-like domain-containing protein</fullName>
    </recommendedName>
</protein>
<evidence type="ECO:0000313" key="2">
    <source>
        <dbReference type="Proteomes" id="UP000053789"/>
    </source>
</evidence>
<evidence type="ECO:0000313" key="1">
    <source>
        <dbReference type="EMBL" id="KIW94544.1"/>
    </source>
</evidence>
<organism evidence="1 2">
    <name type="scientific">Cladophialophora bantiana (strain ATCC 10958 / CBS 173.52 / CDC B-1940 / NIH 8579)</name>
    <name type="common">Xylohypha bantiana</name>
    <dbReference type="NCBI Taxonomy" id="1442370"/>
    <lineage>
        <taxon>Eukaryota</taxon>
        <taxon>Fungi</taxon>
        <taxon>Dikarya</taxon>
        <taxon>Ascomycota</taxon>
        <taxon>Pezizomycotina</taxon>
        <taxon>Eurotiomycetes</taxon>
        <taxon>Chaetothyriomycetidae</taxon>
        <taxon>Chaetothyriales</taxon>
        <taxon>Herpotrichiellaceae</taxon>
        <taxon>Cladophialophora</taxon>
    </lineage>
</organism>